<dbReference type="SUPFAM" id="SSF48264">
    <property type="entry name" value="Cytochrome P450"/>
    <property type="match status" value="1"/>
</dbReference>
<evidence type="ECO:0000256" key="14">
    <source>
        <dbReference type="RuleBase" id="RU000461"/>
    </source>
</evidence>
<dbReference type="GO" id="GO:0004497">
    <property type="term" value="F:monooxygenase activity"/>
    <property type="evidence" value="ECO:0007669"/>
    <property type="project" value="UniProtKB-KW"/>
</dbReference>
<keyword evidence="10 13" id="KW-0408">Iron</keyword>
<keyword evidence="9 14" id="KW-0560">Oxidoreductase</keyword>
<evidence type="ECO:0000256" key="8">
    <source>
        <dbReference type="ARBA" id="ARBA00022848"/>
    </source>
</evidence>
<keyword evidence="15" id="KW-0812">Transmembrane</keyword>
<comment type="subcellular location">
    <subcellularLocation>
        <location evidence="3">Endoplasmic reticulum membrane</location>
        <topology evidence="3">Peripheral membrane protein</topology>
    </subcellularLocation>
    <subcellularLocation>
        <location evidence="2">Microsome membrane</location>
        <topology evidence="2">Peripheral membrane protein</topology>
    </subcellularLocation>
</comment>
<keyword evidence="11 14" id="KW-0503">Monooxygenase</keyword>
<dbReference type="PRINTS" id="PR00385">
    <property type="entry name" value="P450"/>
</dbReference>
<evidence type="ECO:0000256" key="1">
    <source>
        <dbReference type="ARBA" id="ARBA00001971"/>
    </source>
</evidence>
<dbReference type="Proteomes" id="UP000235965">
    <property type="component" value="Unassembled WGS sequence"/>
</dbReference>
<dbReference type="FunFam" id="1.10.630.10:FF:000042">
    <property type="entry name" value="Cytochrome P450"/>
    <property type="match status" value="1"/>
</dbReference>
<dbReference type="InterPro" id="IPR036396">
    <property type="entry name" value="Cyt_P450_sf"/>
</dbReference>
<dbReference type="OrthoDB" id="2789670at2759"/>
<comment type="caution">
    <text evidence="16">The sequence shown here is derived from an EMBL/GenBank/DDBJ whole genome shotgun (WGS) entry which is preliminary data.</text>
</comment>
<evidence type="ECO:0000256" key="7">
    <source>
        <dbReference type="ARBA" id="ARBA00022824"/>
    </source>
</evidence>
<dbReference type="PANTHER" id="PTHR24292">
    <property type="entry name" value="CYTOCHROME P450"/>
    <property type="match status" value="1"/>
</dbReference>
<keyword evidence="12 15" id="KW-0472">Membrane</keyword>
<gene>
    <name evidence="16" type="primary">Cyp6a14_7</name>
    <name evidence="16" type="ORF">B7P43_G14657</name>
</gene>
<dbReference type="EMBL" id="NEVH01021219">
    <property type="protein sequence ID" value="PNF19792.1"/>
    <property type="molecule type" value="Genomic_DNA"/>
</dbReference>
<comment type="similarity">
    <text evidence="4 14">Belongs to the cytochrome P450 family.</text>
</comment>
<dbReference type="PANTHER" id="PTHR24292:SF54">
    <property type="entry name" value="CYP9F3-RELATED"/>
    <property type="match status" value="1"/>
</dbReference>
<reference evidence="16 17" key="1">
    <citation type="submission" date="2017-12" db="EMBL/GenBank/DDBJ databases">
        <title>Hemimetabolous genomes reveal molecular basis of termite eusociality.</title>
        <authorList>
            <person name="Harrison M.C."/>
            <person name="Jongepier E."/>
            <person name="Robertson H.M."/>
            <person name="Arning N."/>
            <person name="Bitard-Feildel T."/>
            <person name="Chao H."/>
            <person name="Childers C.P."/>
            <person name="Dinh H."/>
            <person name="Doddapaneni H."/>
            <person name="Dugan S."/>
            <person name="Gowin J."/>
            <person name="Greiner C."/>
            <person name="Han Y."/>
            <person name="Hu H."/>
            <person name="Hughes D.S.T."/>
            <person name="Huylmans A.-K."/>
            <person name="Kemena C."/>
            <person name="Kremer L.P.M."/>
            <person name="Lee S.L."/>
            <person name="Lopez-Ezquerra A."/>
            <person name="Mallet L."/>
            <person name="Monroy-Kuhn J.M."/>
            <person name="Moser A."/>
            <person name="Murali S.C."/>
            <person name="Muzny D.M."/>
            <person name="Otani S."/>
            <person name="Piulachs M.-D."/>
            <person name="Poelchau M."/>
            <person name="Qu J."/>
            <person name="Schaub F."/>
            <person name="Wada-Katsumata A."/>
            <person name="Worley K.C."/>
            <person name="Xie Q."/>
            <person name="Ylla G."/>
            <person name="Poulsen M."/>
            <person name="Gibbs R.A."/>
            <person name="Schal C."/>
            <person name="Richards S."/>
            <person name="Belles X."/>
            <person name="Korb J."/>
            <person name="Bornberg-Bauer E."/>
        </authorList>
    </citation>
    <scope>NUCLEOTIDE SEQUENCE [LARGE SCALE GENOMIC DNA]</scope>
    <source>
        <tissue evidence="16">Whole body</tissue>
    </source>
</reference>
<evidence type="ECO:0000256" key="13">
    <source>
        <dbReference type="PIRSR" id="PIRSR602401-1"/>
    </source>
</evidence>
<protein>
    <submittedName>
        <fullName evidence="16">Putative cytochrome P450 6a14</fullName>
    </submittedName>
</protein>
<dbReference type="GO" id="GO:0016705">
    <property type="term" value="F:oxidoreductase activity, acting on paired donors, with incorporation or reduction of molecular oxygen"/>
    <property type="evidence" value="ECO:0007669"/>
    <property type="project" value="InterPro"/>
</dbReference>
<evidence type="ECO:0000256" key="15">
    <source>
        <dbReference type="SAM" id="Phobius"/>
    </source>
</evidence>
<evidence type="ECO:0000256" key="2">
    <source>
        <dbReference type="ARBA" id="ARBA00004174"/>
    </source>
</evidence>
<evidence type="ECO:0000256" key="12">
    <source>
        <dbReference type="ARBA" id="ARBA00023136"/>
    </source>
</evidence>
<evidence type="ECO:0000256" key="3">
    <source>
        <dbReference type="ARBA" id="ARBA00004406"/>
    </source>
</evidence>
<dbReference type="GO" id="GO:0005789">
    <property type="term" value="C:endoplasmic reticulum membrane"/>
    <property type="evidence" value="ECO:0007669"/>
    <property type="project" value="UniProtKB-SubCell"/>
</dbReference>
<evidence type="ECO:0000313" key="16">
    <source>
        <dbReference type="EMBL" id="PNF19792.1"/>
    </source>
</evidence>
<dbReference type="STRING" id="105785.A0A2J7PTY3"/>
<dbReference type="InParanoid" id="A0A2J7PTY3"/>
<dbReference type="CDD" id="cd11056">
    <property type="entry name" value="CYP6-like"/>
    <property type="match status" value="1"/>
</dbReference>
<evidence type="ECO:0000313" key="17">
    <source>
        <dbReference type="Proteomes" id="UP000235965"/>
    </source>
</evidence>
<evidence type="ECO:0000256" key="4">
    <source>
        <dbReference type="ARBA" id="ARBA00010617"/>
    </source>
</evidence>
<evidence type="ECO:0000256" key="6">
    <source>
        <dbReference type="ARBA" id="ARBA00022723"/>
    </source>
</evidence>
<dbReference type="InterPro" id="IPR002401">
    <property type="entry name" value="Cyt_P450_E_grp-I"/>
</dbReference>
<name>A0A2J7PTY3_9NEOP</name>
<evidence type="ECO:0000256" key="5">
    <source>
        <dbReference type="ARBA" id="ARBA00022617"/>
    </source>
</evidence>
<keyword evidence="6 13" id="KW-0479">Metal-binding</keyword>
<dbReference type="InterPro" id="IPR017972">
    <property type="entry name" value="Cyt_P450_CS"/>
</dbReference>
<dbReference type="PRINTS" id="PR00463">
    <property type="entry name" value="EP450I"/>
</dbReference>
<sequence length="534" mass="61391">MLGVITEAVFQSWLPIAFIFAYLIYWYSTCTFNYWKEKGIPYIKPTPGFGNTRKMFFKTSFAEQFKIFYDAFDGKPFCGVFQFRSPILVIRDPDIIRLVMVKDFPYFQDRRVSFNEKKEPLSAHLLNMRGSQWRRLRAKLTPTFTSGKMKMMFNLMNECAEELRSFLAGPASRNEDLEIKEIMAKFTTDIIGSCVFGLKCNSLKDPDSEFRNMGRKVVEPSLSNVVRRLLGLLVPKLGIRVLPWEVTQFFISAVRETIKYREQHNIVRNDFMQQLIQLKNQGHIQEDDEVNKENMKKEFSTNNTTLPAKNGVNITENIVFTDSRLASQAFIFFLAGFETSSTTLSFCLYELAVNPDIQTKLREEIDATLGKMGGQITYDGVQSMKYLGQVIDETLRKHPPASNITRIVTQPYTIPDTSAKLEKGIRVVIPVYAIHHDPRYYPEPGRFDPERFSDEAKSSRPHFTYLPFGEGPRNCIGMRFGLLQTKIGLTVLLSNFEFSVCEMTKQPLELDPKSFITSAKGGIWLKISERSTPK</sequence>
<feature type="binding site" description="axial binding residue" evidence="13">
    <location>
        <position position="475"/>
    </location>
    <ligand>
        <name>heme</name>
        <dbReference type="ChEBI" id="CHEBI:30413"/>
    </ligand>
    <ligandPart>
        <name>Fe</name>
        <dbReference type="ChEBI" id="CHEBI:18248"/>
    </ligandPart>
</feature>
<dbReference type="Gene3D" id="1.10.630.10">
    <property type="entry name" value="Cytochrome P450"/>
    <property type="match status" value="1"/>
</dbReference>
<proteinExistence type="inferred from homology"/>
<evidence type="ECO:0000256" key="11">
    <source>
        <dbReference type="ARBA" id="ARBA00023033"/>
    </source>
</evidence>
<dbReference type="PROSITE" id="PS00086">
    <property type="entry name" value="CYTOCHROME_P450"/>
    <property type="match status" value="1"/>
</dbReference>
<dbReference type="Pfam" id="PF00067">
    <property type="entry name" value="p450"/>
    <property type="match status" value="1"/>
</dbReference>
<evidence type="ECO:0000256" key="9">
    <source>
        <dbReference type="ARBA" id="ARBA00023002"/>
    </source>
</evidence>
<feature type="transmembrane region" description="Helical" evidence="15">
    <location>
        <begin position="12"/>
        <end position="35"/>
    </location>
</feature>
<dbReference type="InterPro" id="IPR050476">
    <property type="entry name" value="Insect_CytP450_Detox"/>
</dbReference>
<keyword evidence="17" id="KW-1185">Reference proteome</keyword>
<comment type="cofactor">
    <cofactor evidence="1 13">
        <name>heme</name>
        <dbReference type="ChEBI" id="CHEBI:30413"/>
    </cofactor>
</comment>
<accession>A0A2J7PTY3</accession>
<dbReference type="GO" id="GO:0005506">
    <property type="term" value="F:iron ion binding"/>
    <property type="evidence" value="ECO:0007669"/>
    <property type="project" value="InterPro"/>
</dbReference>
<keyword evidence="7" id="KW-0256">Endoplasmic reticulum</keyword>
<dbReference type="FunCoup" id="A0A2J7PTY3">
    <property type="interactions" value="15"/>
</dbReference>
<evidence type="ECO:0000256" key="10">
    <source>
        <dbReference type="ARBA" id="ARBA00023004"/>
    </source>
</evidence>
<organism evidence="16 17">
    <name type="scientific">Cryptotermes secundus</name>
    <dbReference type="NCBI Taxonomy" id="105785"/>
    <lineage>
        <taxon>Eukaryota</taxon>
        <taxon>Metazoa</taxon>
        <taxon>Ecdysozoa</taxon>
        <taxon>Arthropoda</taxon>
        <taxon>Hexapoda</taxon>
        <taxon>Insecta</taxon>
        <taxon>Pterygota</taxon>
        <taxon>Neoptera</taxon>
        <taxon>Polyneoptera</taxon>
        <taxon>Dictyoptera</taxon>
        <taxon>Blattodea</taxon>
        <taxon>Blattoidea</taxon>
        <taxon>Termitoidae</taxon>
        <taxon>Kalotermitidae</taxon>
        <taxon>Cryptotermitinae</taxon>
        <taxon>Cryptotermes</taxon>
    </lineage>
</organism>
<keyword evidence="15" id="KW-1133">Transmembrane helix</keyword>
<dbReference type="InterPro" id="IPR001128">
    <property type="entry name" value="Cyt_P450"/>
</dbReference>
<dbReference type="AlphaFoldDB" id="A0A2J7PTY3"/>
<keyword evidence="8" id="KW-0492">Microsome</keyword>
<keyword evidence="5 13" id="KW-0349">Heme</keyword>
<dbReference type="GO" id="GO:0020037">
    <property type="term" value="F:heme binding"/>
    <property type="evidence" value="ECO:0007669"/>
    <property type="project" value="InterPro"/>
</dbReference>